<keyword evidence="3" id="KW-1185">Reference proteome</keyword>
<evidence type="ECO:0000313" key="3">
    <source>
        <dbReference type="Proteomes" id="UP001060919"/>
    </source>
</evidence>
<dbReference type="KEGG" id="aup:AsAng_0007460"/>
<evidence type="ECO:0000313" key="2">
    <source>
        <dbReference type="EMBL" id="BDS10041.1"/>
    </source>
</evidence>
<proteinExistence type="predicted"/>
<dbReference type="EMBL" id="AP026867">
    <property type="protein sequence ID" value="BDS10041.1"/>
    <property type="molecule type" value="Genomic_DNA"/>
</dbReference>
<dbReference type="AlphaFoldDB" id="A0A916DPB0"/>
<keyword evidence="1" id="KW-1133">Transmembrane helix</keyword>
<gene>
    <name evidence="2" type="ORF">AsAng_0007460</name>
</gene>
<feature type="transmembrane region" description="Helical" evidence="1">
    <location>
        <begin position="6"/>
        <end position="27"/>
    </location>
</feature>
<evidence type="ECO:0000256" key="1">
    <source>
        <dbReference type="SAM" id="Phobius"/>
    </source>
</evidence>
<protein>
    <submittedName>
        <fullName evidence="2">Uncharacterized protein</fullName>
    </submittedName>
</protein>
<organism evidence="2 3">
    <name type="scientific">Aureispira anguillae</name>
    <dbReference type="NCBI Taxonomy" id="2864201"/>
    <lineage>
        <taxon>Bacteria</taxon>
        <taxon>Pseudomonadati</taxon>
        <taxon>Bacteroidota</taxon>
        <taxon>Saprospiria</taxon>
        <taxon>Saprospirales</taxon>
        <taxon>Saprospiraceae</taxon>
        <taxon>Aureispira</taxon>
    </lineage>
</organism>
<reference evidence="2" key="1">
    <citation type="submission" date="2022-09" db="EMBL/GenBank/DDBJ databases">
        <title>Aureispira anguillicida sp. nov., isolated from Leptocephalus of Japanese eel Anguilla japonica.</title>
        <authorList>
            <person name="Yuasa K."/>
            <person name="Mekata T."/>
            <person name="Ikunari K."/>
        </authorList>
    </citation>
    <scope>NUCLEOTIDE SEQUENCE</scope>
    <source>
        <strain evidence="2">EL160426</strain>
    </source>
</reference>
<accession>A0A916DPB0</accession>
<keyword evidence="1" id="KW-0472">Membrane</keyword>
<name>A0A916DPB0_9BACT</name>
<keyword evidence="1" id="KW-0812">Transmembrane</keyword>
<sequence>MTFGAGSPVGALHQAACALYYLVLIFLSKTQKQAVISNS</sequence>
<dbReference type="Proteomes" id="UP001060919">
    <property type="component" value="Chromosome"/>
</dbReference>